<sequence length="230" mass="26150">MVMIIAWCPDFSQSLRDADVLALFYAQFKAYDFLNLQIQRMFLTFEADERSTIYRQWRRTSTVMSASTMILQLLDQLIIWLPRQILKAATKQSVPSASSNQTFIPVTVLGYVANAVGNFDYRLFDPVTTWKTRCIWAFSFFAYSTVFLWPIVQAYEENVCEDNQVIVVGAGIVYFTRSFLAGTLTFAVSFGFPAYGIIEKGLPVAPAPVNKLSDPCYCDHLYNGTTALRR</sequence>
<proteinExistence type="predicted"/>
<evidence type="ECO:0000313" key="3">
    <source>
        <dbReference type="Proteomes" id="UP000192578"/>
    </source>
</evidence>
<keyword evidence="3" id="KW-1185">Reference proteome</keyword>
<keyword evidence="1" id="KW-0472">Membrane</keyword>
<evidence type="ECO:0000256" key="1">
    <source>
        <dbReference type="SAM" id="Phobius"/>
    </source>
</evidence>
<dbReference type="Proteomes" id="UP000192578">
    <property type="component" value="Unassembled WGS sequence"/>
</dbReference>
<feature type="transmembrane region" description="Helical" evidence="1">
    <location>
        <begin position="172"/>
        <end position="192"/>
    </location>
</feature>
<feature type="transmembrane region" description="Helical" evidence="1">
    <location>
        <begin position="133"/>
        <end position="152"/>
    </location>
</feature>
<gene>
    <name evidence="2" type="ORF">BV898_08774</name>
</gene>
<keyword evidence="1" id="KW-0812">Transmembrane</keyword>
<keyword evidence="1" id="KW-1133">Transmembrane helix</keyword>
<evidence type="ECO:0000313" key="2">
    <source>
        <dbReference type="EMBL" id="OQV17055.1"/>
    </source>
</evidence>
<dbReference type="AlphaFoldDB" id="A0A1W0WPB9"/>
<protein>
    <submittedName>
        <fullName evidence="2">Uncharacterized protein</fullName>
    </submittedName>
</protein>
<accession>A0A1W0WPB9</accession>
<reference evidence="3" key="1">
    <citation type="submission" date="2017-01" db="EMBL/GenBank/DDBJ databases">
        <title>Comparative genomics of anhydrobiosis in the tardigrade Hypsibius dujardini.</title>
        <authorList>
            <person name="Yoshida Y."/>
            <person name="Koutsovoulos G."/>
            <person name="Laetsch D."/>
            <person name="Stevens L."/>
            <person name="Kumar S."/>
            <person name="Horikawa D."/>
            <person name="Ishino K."/>
            <person name="Komine S."/>
            <person name="Tomita M."/>
            <person name="Blaxter M."/>
            <person name="Arakawa K."/>
        </authorList>
    </citation>
    <scope>NUCLEOTIDE SEQUENCE [LARGE SCALE GENOMIC DNA]</scope>
    <source>
        <strain evidence="3">Z151</strain>
    </source>
</reference>
<organism evidence="2 3">
    <name type="scientific">Hypsibius exemplaris</name>
    <name type="common">Freshwater tardigrade</name>
    <dbReference type="NCBI Taxonomy" id="2072580"/>
    <lineage>
        <taxon>Eukaryota</taxon>
        <taxon>Metazoa</taxon>
        <taxon>Ecdysozoa</taxon>
        <taxon>Tardigrada</taxon>
        <taxon>Eutardigrada</taxon>
        <taxon>Parachela</taxon>
        <taxon>Hypsibioidea</taxon>
        <taxon>Hypsibiidae</taxon>
        <taxon>Hypsibius</taxon>
    </lineage>
</organism>
<comment type="caution">
    <text evidence="2">The sequence shown here is derived from an EMBL/GenBank/DDBJ whole genome shotgun (WGS) entry which is preliminary data.</text>
</comment>
<dbReference type="EMBL" id="MTYJ01000066">
    <property type="protein sequence ID" value="OQV17055.1"/>
    <property type="molecule type" value="Genomic_DNA"/>
</dbReference>
<name>A0A1W0WPB9_HYPEX</name>